<evidence type="ECO:0000313" key="6">
    <source>
        <dbReference type="Proteomes" id="UP000327157"/>
    </source>
</evidence>
<dbReference type="Pfam" id="PF03009">
    <property type="entry name" value="GDPD"/>
    <property type="match status" value="1"/>
</dbReference>
<dbReference type="SUPFAM" id="SSF51695">
    <property type="entry name" value="PLC-like phosphodiesterases"/>
    <property type="match status" value="1"/>
</dbReference>
<evidence type="ECO:0000313" key="5">
    <source>
        <dbReference type="EMBL" id="KAB2612847.1"/>
    </source>
</evidence>
<gene>
    <name evidence="5" type="ORF">D8674_035163</name>
</gene>
<evidence type="ECO:0000256" key="2">
    <source>
        <dbReference type="ARBA" id="ARBA00022798"/>
    </source>
</evidence>
<dbReference type="GO" id="GO:0006629">
    <property type="term" value="P:lipid metabolic process"/>
    <property type="evidence" value="ECO:0007669"/>
    <property type="project" value="InterPro"/>
</dbReference>
<dbReference type="InterPro" id="IPR017946">
    <property type="entry name" value="PLC-like_Pdiesterase_TIM-brl"/>
</dbReference>
<dbReference type="OrthoDB" id="538821at2759"/>
<dbReference type="AlphaFoldDB" id="A0A5N5GCE3"/>
<protein>
    <recommendedName>
        <fullName evidence="1">glycerophosphodiester phosphodiesterase</fullName>
        <ecNumber evidence="1">3.1.4.46</ecNumber>
    </recommendedName>
</protein>
<proteinExistence type="predicted"/>
<sequence>MGIIFGLDNHFHIDGFLTLLCTLVFLLLLVGCSGRPIYPLPSKAADPTNRQPLQTSPPYNIGADFIETDILSLKDGVLICFHEVTLDDTTDVAEHKEFTESSWKVFTTVRSLVL</sequence>
<evidence type="ECO:0000256" key="3">
    <source>
        <dbReference type="ARBA" id="ARBA00047512"/>
    </source>
</evidence>
<dbReference type="Proteomes" id="UP000327157">
    <property type="component" value="Chromosome 9"/>
</dbReference>
<keyword evidence="6" id="KW-1185">Reference proteome</keyword>
<reference evidence="5 6" key="3">
    <citation type="submission" date="2019-11" db="EMBL/GenBank/DDBJ databases">
        <title>A de novo genome assembly of a pear dwarfing rootstock.</title>
        <authorList>
            <person name="Wang F."/>
            <person name="Wang J."/>
            <person name="Li S."/>
            <person name="Zhang Y."/>
            <person name="Fang M."/>
            <person name="Ma L."/>
            <person name="Zhao Y."/>
            <person name="Jiang S."/>
        </authorList>
    </citation>
    <scope>NUCLEOTIDE SEQUENCE [LARGE SCALE GENOMIC DNA]</scope>
    <source>
        <strain evidence="5">S2</strain>
        <tissue evidence="5">Leaf</tissue>
    </source>
</reference>
<dbReference type="GO" id="GO:0006071">
    <property type="term" value="P:glycerol metabolic process"/>
    <property type="evidence" value="ECO:0007669"/>
    <property type="project" value="UniProtKB-KW"/>
</dbReference>
<accession>A0A5N5GCE3</accession>
<feature type="domain" description="GP-PDE" evidence="4">
    <location>
        <begin position="34"/>
        <end position="114"/>
    </location>
</feature>
<dbReference type="Gene3D" id="3.20.20.190">
    <property type="entry name" value="Phosphatidylinositol (PI) phosphodiesterase"/>
    <property type="match status" value="1"/>
</dbReference>
<evidence type="ECO:0000259" key="4">
    <source>
        <dbReference type="PROSITE" id="PS51704"/>
    </source>
</evidence>
<dbReference type="EMBL" id="SMOL01000458">
    <property type="protein sequence ID" value="KAB2612847.1"/>
    <property type="molecule type" value="Genomic_DNA"/>
</dbReference>
<dbReference type="InterPro" id="IPR030395">
    <property type="entry name" value="GP_PDE_dom"/>
</dbReference>
<dbReference type="EC" id="3.1.4.46" evidence="1"/>
<reference evidence="5 6" key="1">
    <citation type="submission" date="2019-09" db="EMBL/GenBank/DDBJ databases">
        <authorList>
            <person name="Ou C."/>
        </authorList>
    </citation>
    <scope>NUCLEOTIDE SEQUENCE [LARGE SCALE GENOMIC DNA]</scope>
    <source>
        <strain evidence="5">S2</strain>
        <tissue evidence="5">Leaf</tissue>
    </source>
</reference>
<name>A0A5N5GCE3_9ROSA</name>
<dbReference type="PROSITE" id="PS51704">
    <property type="entry name" value="GP_PDE"/>
    <property type="match status" value="1"/>
</dbReference>
<comment type="caution">
    <text evidence="5">The sequence shown here is derived from an EMBL/GenBank/DDBJ whole genome shotgun (WGS) entry which is preliminary data.</text>
</comment>
<comment type="catalytic activity">
    <reaction evidence="3">
        <text>a sn-glycero-3-phosphodiester + H2O = an alcohol + sn-glycerol 3-phosphate + H(+)</text>
        <dbReference type="Rhea" id="RHEA:12969"/>
        <dbReference type="ChEBI" id="CHEBI:15377"/>
        <dbReference type="ChEBI" id="CHEBI:15378"/>
        <dbReference type="ChEBI" id="CHEBI:30879"/>
        <dbReference type="ChEBI" id="CHEBI:57597"/>
        <dbReference type="ChEBI" id="CHEBI:83408"/>
        <dbReference type="EC" id="3.1.4.46"/>
    </reaction>
</comment>
<organism evidence="5 6">
    <name type="scientific">Pyrus ussuriensis x Pyrus communis</name>
    <dbReference type="NCBI Taxonomy" id="2448454"/>
    <lineage>
        <taxon>Eukaryota</taxon>
        <taxon>Viridiplantae</taxon>
        <taxon>Streptophyta</taxon>
        <taxon>Embryophyta</taxon>
        <taxon>Tracheophyta</taxon>
        <taxon>Spermatophyta</taxon>
        <taxon>Magnoliopsida</taxon>
        <taxon>eudicotyledons</taxon>
        <taxon>Gunneridae</taxon>
        <taxon>Pentapetalae</taxon>
        <taxon>rosids</taxon>
        <taxon>fabids</taxon>
        <taxon>Rosales</taxon>
        <taxon>Rosaceae</taxon>
        <taxon>Amygdaloideae</taxon>
        <taxon>Maleae</taxon>
        <taxon>Pyrus</taxon>
    </lineage>
</organism>
<reference evidence="6" key="2">
    <citation type="submission" date="2019-10" db="EMBL/GenBank/DDBJ databases">
        <title>A de novo genome assembly of a pear dwarfing rootstock.</title>
        <authorList>
            <person name="Wang F."/>
            <person name="Wang J."/>
            <person name="Li S."/>
            <person name="Zhang Y."/>
            <person name="Fang M."/>
            <person name="Ma L."/>
            <person name="Zhao Y."/>
            <person name="Jiang S."/>
        </authorList>
    </citation>
    <scope>NUCLEOTIDE SEQUENCE [LARGE SCALE GENOMIC DNA]</scope>
</reference>
<dbReference type="GO" id="GO:0008889">
    <property type="term" value="F:glycerophosphodiester phosphodiesterase activity"/>
    <property type="evidence" value="ECO:0007669"/>
    <property type="project" value="UniProtKB-EC"/>
</dbReference>
<keyword evidence="2" id="KW-0319">Glycerol metabolism</keyword>
<evidence type="ECO:0000256" key="1">
    <source>
        <dbReference type="ARBA" id="ARBA00012247"/>
    </source>
</evidence>